<dbReference type="GO" id="GO:0034975">
    <property type="term" value="P:protein folding in endoplasmic reticulum"/>
    <property type="evidence" value="ECO:0007669"/>
    <property type="project" value="TreeGrafter"/>
</dbReference>
<evidence type="ECO:0000256" key="10">
    <source>
        <dbReference type="ARBA" id="ARBA00023180"/>
    </source>
</evidence>
<keyword evidence="14" id="KW-1185">Reference proteome</keyword>
<evidence type="ECO:0000256" key="3">
    <source>
        <dbReference type="ARBA" id="ARBA00011276"/>
    </source>
</evidence>
<organism evidence="13 14">
    <name type="scientific">Catenaria anguillulae PL171</name>
    <dbReference type="NCBI Taxonomy" id="765915"/>
    <lineage>
        <taxon>Eukaryota</taxon>
        <taxon>Fungi</taxon>
        <taxon>Fungi incertae sedis</taxon>
        <taxon>Blastocladiomycota</taxon>
        <taxon>Blastocladiomycetes</taxon>
        <taxon>Blastocladiales</taxon>
        <taxon>Catenariaceae</taxon>
        <taxon>Catenaria</taxon>
    </lineage>
</organism>
<accession>A0A1Y2HHM6</accession>
<evidence type="ECO:0000256" key="9">
    <source>
        <dbReference type="ARBA" id="ARBA00023136"/>
    </source>
</evidence>
<comment type="subcellular location">
    <subcellularLocation>
        <location evidence="1">Endoplasmic reticulum membrane</location>
        <topology evidence="1">Single-pass type I membrane protein</topology>
    </subcellularLocation>
</comment>
<feature type="transmembrane region" description="Helical" evidence="11">
    <location>
        <begin position="730"/>
        <end position="748"/>
    </location>
</feature>
<proteinExistence type="inferred from homology"/>
<evidence type="ECO:0000256" key="2">
    <source>
        <dbReference type="ARBA" id="ARBA00007904"/>
    </source>
</evidence>
<evidence type="ECO:0000259" key="12">
    <source>
        <dbReference type="Pfam" id="PF07774"/>
    </source>
</evidence>
<keyword evidence="6" id="KW-0732">Signal</keyword>
<dbReference type="PANTHER" id="PTHR21573">
    <property type="entry name" value="ER MEMBRANE PROTEIN COMPLEX SUBUNIT 1"/>
    <property type="match status" value="1"/>
</dbReference>
<evidence type="ECO:0000256" key="8">
    <source>
        <dbReference type="ARBA" id="ARBA00022989"/>
    </source>
</evidence>
<evidence type="ECO:0000256" key="6">
    <source>
        <dbReference type="ARBA" id="ARBA00022729"/>
    </source>
</evidence>
<comment type="caution">
    <text evidence="13">The sequence shown here is derived from an EMBL/GenBank/DDBJ whole genome shotgun (WGS) entry which is preliminary data.</text>
</comment>
<evidence type="ECO:0000256" key="4">
    <source>
        <dbReference type="ARBA" id="ARBA00020824"/>
    </source>
</evidence>
<evidence type="ECO:0000256" key="7">
    <source>
        <dbReference type="ARBA" id="ARBA00022824"/>
    </source>
</evidence>
<dbReference type="AlphaFoldDB" id="A0A1Y2HHM6"/>
<dbReference type="Proteomes" id="UP000193411">
    <property type="component" value="Unassembled WGS sequence"/>
</dbReference>
<evidence type="ECO:0000313" key="13">
    <source>
        <dbReference type="EMBL" id="ORZ32582.1"/>
    </source>
</evidence>
<evidence type="ECO:0000256" key="11">
    <source>
        <dbReference type="SAM" id="Phobius"/>
    </source>
</evidence>
<name>A0A1Y2HHM6_9FUNG</name>
<dbReference type="Pfam" id="PF07774">
    <property type="entry name" value="EMC1_C"/>
    <property type="match status" value="1"/>
</dbReference>
<dbReference type="EMBL" id="MCFL01000044">
    <property type="protein sequence ID" value="ORZ32582.1"/>
    <property type="molecule type" value="Genomic_DNA"/>
</dbReference>
<protein>
    <recommendedName>
        <fullName evidence="4">ER membrane protein complex subunit 1</fullName>
    </recommendedName>
</protein>
<dbReference type="InterPro" id="IPR026895">
    <property type="entry name" value="EMC1"/>
</dbReference>
<dbReference type="PANTHER" id="PTHR21573:SF0">
    <property type="entry name" value="ER MEMBRANE PROTEIN COMPLEX SUBUNIT 1"/>
    <property type="match status" value="1"/>
</dbReference>
<evidence type="ECO:0000256" key="5">
    <source>
        <dbReference type="ARBA" id="ARBA00022692"/>
    </source>
</evidence>
<feature type="domain" description="ER membrane protein complex subunit 1 C-terminal" evidence="12">
    <location>
        <begin position="550"/>
        <end position="757"/>
    </location>
</feature>
<keyword evidence="5 11" id="KW-0812">Transmembrane</keyword>
<dbReference type="STRING" id="765915.A0A1Y2HHM6"/>
<evidence type="ECO:0000313" key="14">
    <source>
        <dbReference type="Proteomes" id="UP000193411"/>
    </source>
</evidence>
<dbReference type="InterPro" id="IPR011678">
    <property type="entry name" value="EMC1_C"/>
</dbReference>
<sequence length="758" mass="82138">MTGALASHALIDPLVARPTQSELACGPDSMFAFRVGNRVHLFQDDVSYAGSLRSESWTTNAIVQGIKWSSSRLLVLGVEHHSIILLEAQFGHAGHAEMKQTTLASGSDVRGAVIGGCTVNTWVVVHAGEQVNFYLLPHSGEPILVPTTVLIEQRLGKGDFTFTPIPNSCYVQIDSDSTTLVVHLEPKKQVPVYQGHKALSVSVSPSNKRIIVVYPARVVSTDGTVDTSTDTLYSIETGGVPVANAFASTTRESSLLLVTEDGNVHHIVDGVRVWTRYESLSSVRAAFLVDYPERKSWEDEEVGADLVTRWLDRWASHISSLVEVASRLANGNVIDITGSDARNFGFKKVIFLVTGSNALVGMDSETGAVLWTRYLSRELVGAKLLRPTTGSDPAVVLVSAHEGSWVIDPFTGKDAPSTAVTGNAIHDGKASDIKRPVVYKYRIRGTTMQGYQVSPKSNVYVSTFNLTLHGDRIVSIGIPHKTKVASAGRVMSDRSVKYKVLNGNILAIATQIDGTVLRVQLVDAANGRLVGHFAQPDVDFSQPIHILRVEHWALVVYWNQGHSGPAGWTASVIEMLEGDSEAIGQFGTLADLPPVLHVASFALPLRDTITSLSVSKTRNGVTVPDVLYTTSRSVGTISRRFLDALRASTSESDAGESGILPYSHMLPTGMDDRNLLSHERFVVSDKLLSKSTDLESTSVVCAYGFDVFCTRVTPSGTFDQLSDTFAKRTLIMTCIGLGVACVVANELVRRKQLNSQWK</sequence>
<dbReference type="InterPro" id="IPR011047">
    <property type="entry name" value="Quinoprotein_ADH-like_sf"/>
</dbReference>
<keyword evidence="8 11" id="KW-1133">Transmembrane helix</keyword>
<gene>
    <name evidence="13" type="ORF">BCR44DRAFT_50996</name>
</gene>
<dbReference type="SUPFAM" id="SSF50998">
    <property type="entry name" value="Quinoprotein alcohol dehydrogenase-like"/>
    <property type="match status" value="1"/>
</dbReference>
<dbReference type="GO" id="GO:0072546">
    <property type="term" value="C:EMC complex"/>
    <property type="evidence" value="ECO:0007669"/>
    <property type="project" value="InterPro"/>
</dbReference>
<dbReference type="OrthoDB" id="28092at2759"/>
<evidence type="ECO:0000256" key="1">
    <source>
        <dbReference type="ARBA" id="ARBA00004115"/>
    </source>
</evidence>
<keyword evidence="9 11" id="KW-0472">Membrane</keyword>
<reference evidence="13 14" key="1">
    <citation type="submission" date="2016-07" db="EMBL/GenBank/DDBJ databases">
        <title>Pervasive Adenine N6-methylation of Active Genes in Fungi.</title>
        <authorList>
            <consortium name="DOE Joint Genome Institute"/>
            <person name="Mondo S.J."/>
            <person name="Dannebaum R.O."/>
            <person name="Kuo R.C."/>
            <person name="Labutti K."/>
            <person name="Haridas S."/>
            <person name="Kuo A."/>
            <person name="Salamov A."/>
            <person name="Ahrendt S.R."/>
            <person name="Lipzen A."/>
            <person name="Sullivan W."/>
            <person name="Andreopoulos W.B."/>
            <person name="Clum A."/>
            <person name="Lindquist E."/>
            <person name="Daum C."/>
            <person name="Ramamoorthy G.K."/>
            <person name="Gryganskyi A."/>
            <person name="Culley D."/>
            <person name="Magnuson J.K."/>
            <person name="James T.Y."/>
            <person name="O'Malley M.A."/>
            <person name="Stajich J.E."/>
            <person name="Spatafora J.W."/>
            <person name="Visel A."/>
            <person name="Grigoriev I.V."/>
        </authorList>
    </citation>
    <scope>NUCLEOTIDE SEQUENCE [LARGE SCALE GENOMIC DNA]</scope>
    <source>
        <strain evidence="13 14">PL171</strain>
    </source>
</reference>
<comment type="similarity">
    <text evidence="2">Belongs to the EMC1 family.</text>
</comment>
<comment type="subunit">
    <text evidence="3">Component of the ER membrane protein complex (EMC).</text>
</comment>
<keyword evidence="7" id="KW-0256">Endoplasmic reticulum</keyword>
<keyword evidence="10" id="KW-0325">Glycoprotein</keyword>